<keyword evidence="2" id="KW-1133">Transmembrane helix</keyword>
<gene>
    <name evidence="3" type="ORF">JD292_11190</name>
</gene>
<dbReference type="EMBL" id="JAEHOI010000011">
    <property type="protein sequence ID" value="MBK0422635.1"/>
    <property type="molecule type" value="Genomic_DNA"/>
</dbReference>
<evidence type="ECO:0000313" key="3">
    <source>
        <dbReference type="EMBL" id="MBK0422635.1"/>
    </source>
</evidence>
<evidence type="ECO:0000256" key="1">
    <source>
        <dbReference type="SAM" id="MobiDB-lite"/>
    </source>
</evidence>
<name>A0A934QES9_9MICO</name>
<comment type="caution">
    <text evidence="3">The sequence shown here is derived from an EMBL/GenBank/DDBJ whole genome shotgun (WGS) entry which is preliminary data.</text>
</comment>
<feature type="transmembrane region" description="Helical" evidence="2">
    <location>
        <begin position="68"/>
        <end position="89"/>
    </location>
</feature>
<protein>
    <submittedName>
        <fullName evidence="3">Uncharacterized protein</fullName>
    </submittedName>
</protein>
<proteinExistence type="predicted"/>
<dbReference type="AlphaFoldDB" id="A0A934QES9"/>
<evidence type="ECO:0000313" key="4">
    <source>
        <dbReference type="Proteomes" id="UP000618733"/>
    </source>
</evidence>
<organism evidence="3 4">
    <name type="scientific">Leucobacter edaphi</name>
    <dbReference type="NCBI Taxonomy" id="2796472"/>
    <lineage>
        <taxon>Bacteria</taxon>
        <taxon>Bacillati</taxon>
        <taxon>Actinomycetota</taxon>
        <taxon>Actinomycetes</taxon>
        <taxon>Micrococcales</taxon>
        <taxon>Microbacteriaceae</taxon>
        <taxon>Leucobacter</taxon>
    </lineage>
</organism>
<keyword evidence="4" id="KW-1185">Reference proteome</keyword>
<evidence type="ECO:0000256" key="2">
    <source>
        <dbReference type="SAM" id="Phobius"/>
    </source>
</evidence>
<dbReference type="Proteomes" id="UP000618733">
    <property type="component" value="Unassembled WGS sequence"/>
</dbReference>
<feature type="region of interest" description="Disordered" evidence="1">
    <location>
        <begin position="91"/>
        <end position="138"/>
    </location>
</feature>
<accession>A0A934QES9</accession>
<feature type="compositionally biased region" description="Low complexity" evidence="1">
    <location>
        <begin position="94"/>
        <end position="126"/>
    </location>
</feature>
<dbReference type="RefSeq" id="WP_200132834.1">
    <property type="nucleotide sequence ID" value="NZ_JAEHOI010000011.1"/>
</dbReference>
<sequence length="234" mass="25416">MTRDPFEELFGPQDDTPSPVPARERLAHEQAERVRTAQLPRTPRDGDGVGQRDAQAARGDRKSRTIPWIVVSAVAVLAIVASIITVSLARANQSEAETPQPTATTQPTPTATQEPTPSEQPTTETPDPNAPPKVEVGPTAEMRIGPWNATSQFSQKLGPTSFTIPDNQNLILSSNLLNSFPDSCAAMRQEWGVKKLESGKFELLRPAKRCAAAPELYDEVWGLLDAWVGTIKAD</sequence>
<feature type="region of interest" description="Disordered" evidence="1">
    <location>
        <begin position="1"/>
        <end position="62"/>
    </location>
</feature>
<feature type="compositionally biased region" description="Basic and acidic residues" evidence="1">
    <location>
        <begin position="22"/>
        <end position="35"/>
    </location>
</feature>
<keyword evidence="2" id="KW-0812">Transmembrane</keyword>
<keyword evidence="2" id="KW-0472">Membrane</keyword>
<reference evidence="3" key="1">
    <citation type="submission" date="2020-12" db="EMBL/GenBank/DDBJ databases">
        <title>Leucobacter sp. CAS2, isolated from Chromium sludge.</title>
        <authorList>
            <person name="Xu Z."/>
        </authorList>
    </citation>
    <scope>NUCLEOTIDE SEQUENCE</scope>
    <source>
        <strain evidence="3">CSA2</strain>
    </source>
</reference>